<evidence type="ECO:0000313" key="5">
    <source>
        <dbReference type="Proteomes" id="UP000184444"/>
    </source>
</evidence>
<evidence type="ECO:0000256" key="2">
    <source>
        <dbReference type="ARBA" id="ARBA00022679"/>
    </source>
</evidence>
<keyword evidence="2 4" id="KW-0808">Transferase</keyword>
<reference evidence="5" key="1">
    <citation type="submission" date="2016-11" db="EMBL/GenBank/DDBJ databases">
        <authorList>
            <person name="Varghese N."/>
            <person name="Submissions S."/>
        </authorList>
    </citation>
    <scope>NUCLEOTIDE SEQUENCE [LARGE SCALE GENOMIC DNA]</scope>
    <source>
        <strain evidence="5">DSM 6637</strain>
    </source>
</reference>
<evidence type="ECO:0000256" key="1">
    <source>
        <dbReference type="ARBA" id="ARBA00022676"/>
    </source>
</evidence>
<dbReference type="GO" id="GO:0046872">
    <property type="term" value="F:metal ion binding"/>
    <property type="evidence" value="ECO:0007669"/>
    <property type="project" value="UniProtKB-KW"/>
</dbReference>
<evidence type="ECO:0000313" key="4">
    <source>
        <dbReference type="EMBL" id="SHL91017.1"/>
    </source>
</evidence>
<dbReference type="EMBL" id="FRCK01000002">
    <property type="protein sequence ID" value="SHL91017.1"/>
    <property type="molecule type" value="Genomic_DNA"/>
</dbReference>
<dbReference type="PANTHER" id="PTHR13778">
    <property type="entry name" value="GLYCOSYLTRANSFERASE 8 DOMAIN-CONTAINING PROTEIN"/>
    <property type="match status" value="1"/>
</dbReference>
<dbReference type="InterPro" id="IPR029044">
    <property type="entry name" value="Nucleotide-diphossugar_trans"/>
</dbReference>
<dbReference type="SUPFAM" id="SSF53448">
    <property type="entry name" value="Nucleotide-diphospho-sugar transferases"/>
    <property type="match status" value="1"/>
</dbReference>
<proteinExistence type="predicted"/>
<protein>
    <submittedName>
        <fullName evidence="4">UDP-D-galactose:(Glucosyl)LPS alpha-1,3-D-galactosyltransferase</fullName>
    </submittedName>
</protein>
<dbReference type="AlphaFoldDB" id="A0A1M7EH29"/>
<organism evidence="4 5">
    <name type="scientific">Paracoccus solventivorans</name>
    <dbReference type="NCBI Taxonomy" id="53463"/>
    <lineage>
        <taxon>Bacteria</taxon>
        <taxon>Pseudomonadati</taxon>
        <taxon>Pseudomonadota</taxon>
        <taxon>Alphaproteobacteria</taxon>
        <taxon>Rhodobacterales</taxon>
        <taxon>Paracoccaceae</taxon>
        <taxon>Paracoccus</taxon>
    </lineage>
</organism>
<dbReference type="STRING" id="53463.SAMN05444389_102107"/>
<dbReference type="Proteomes" id="UP000184444">
    <property type="component" value="Unassembled WGS sequence"/>
</dbReference>
<keyword evidence="1 4" id="KW-0328">Glycosyltransferase</keyword>
<evidence type="ECO:0000256" key="3">
    <source>
        <dbReference type="ARBA" id="ARBA00022723"/>
    </source>
</evidence>
<dbReference type="OrthoDB" id="5672604at2"/>
<dbReference type="Gene3D" id="3.90.550.10">
    <property type="entry name" value="Spore Coat Polysaccharide Biosynthesis Protein SpsA, Chain A"/>
    <property type="match status" value="1"/>
</dbReference>
<keyword evidence="3" id="KW-0479">Metal-binding</keyword>
<dbReference type="Pfam" id="PF01501">
    <property type="entry name" value="Glyco_transf_8"/>
    <property type="match status" value="1"/>
</dbReference>
<keyword evidence="5" id="KW-1185">Reference proteome</keyword>
<dbReference type="RefSeq" id="WP_073062441.1">
    <property type="nucleotide sequence ID" value="NZ_FRCK01000002.1"/>
</dbReference>
<dbReference type="GO" id="GO:0016757">
    <property type="term" value="F:glycosyltransferase activity"/>
    <property type="evidence" value="ECO:0007669"/>
    <property type="project" value="UniProtKB-KW"/>
</dbReference>
<sequence length="313" mass="35408">MSLHIVTGSDDNYVPGVLVLLASVNFHNPGARFTVLDLGISPENRARLDRLGERLGARVDRVEVPVDVFDHVPVRRAHLTRGTFLRLLIPELLPADDRVVYMDCDMVVLGDLSPLATVELGEQLIAAVRSPGNRDNKVNAGLLVMNLPRWRAEDMGRRCLARFVSDEKPVLNGDEATLNLMARGRIVFLPPGFNLFAFSGFYPTPAALPPEVRVVHYVVDRKPWRLRTEMDRLWWFHARRIADLLPPPRRLPLRARLSQLNRARRNVMGLWLGRRKYRARREVARAMEQGIVEPYLARWAAAATQGALAVSAR</sequence>
<dbReference type="InterPro" id="IPR002495">
    <property type="entry name" value="Glyco_trans_8"/>
</dbReference>
<gene>
    <name evidence="4" type="ORF">SAMN05444389_102107</name>
</gene>
<dbReference type="PANTHER" id="PTHR13778:SF47">
    <property type="entry name" value="LIPOPOLYSACCHARIDE 1,3-GALACTOSYLTRANSFERASE"/>
    <property type="match status" value="1"/>
</dbReference>
<name>A0A1M7EH29_9RHOB</name>
<dbReference type="CDD" id="cd04194">
    <property type="entry name" value="GT8_A4GalT_like"/>
    <property type="match status" value="1"/>
</dbReference>
<accession>A0A1M7EH29</accession>
<dbReference type="InterPro" id="IPR050748">
    <property type="entry name" value="Glycosyltrans_8_dom-fam"/>
</dbReference>